<accession>A0A5B0MVM9</accession>
<name>A0A5B0MVM9_PUCGR</name>
<evidence type="ECO:0000313" key="3">
    <source>
        <dbReference type="Proteomes" id="UP000324748"/>
    </source>
</evidence>
<sequence length="96" mass="11516">MSKTRSSRIFRCGNELIDSRQVGKLYNLRKLVGLRQLVKPPDDQQEEGFGTSRLFQYRNSYNKHFFKKVGHCINEYLEGIYFIPWLHKWDFICNDP</sequence>
<reference evidence="3 4" key="1">
    <citation type="submission" date="2019-05" db="EMBL/GenBank/DDBJ databases">
        <title>Emergence of the Ug99 lineage of the wheat stem rust pathogen through somatic hybridization.</title>
        <authorList>
            <person name="Li F."/>
            <person name="Upadhyaya N.M."/>
            <person name="Sperschneider J."/>
            <person name="Matny O."/>
            <person name="Nguyen-Phuc H."/>
            <person name="Mago R."/>
            <person name="Raley C."/>
            <person name="Miller M.E."/>
            <person name="Silverstein K.A.T."/>
            <person name="Henningsen E."/>
            <person name="Hirsch C.D."/>
            <person name="Visser B."/>
            <person name="Pretorius Z.A."/>
            <person name="Steffenson B.J."/>
            <person name="Schwessinger B."/>
            <person name="Dodds P.N."/>
            <person name="Figueroa M."/>
        </authorList>
    </citation>
    <scope>NUCLEOTIDE SEQUENCE [LARGE SCALE GENOMIC DNA]</scope>
    <source>
        <strain evidence="1">21-0</strain>
        <strain evidence="2 4">Ug99</strain>
    </source>
</reference>
<proteinExistence type="predicted"/>
<dbReference type="AlphaFoldDB" id="A0A5B0MVM9"/>
<keyword evidence="3" id="KW-1185">Reference proteome</keyword>
<evidence type="ECO:0000313" key="1">
    <source>
        <dbReference type="EMBL" id="KAA1080413.1"/>
    </source>
</evidence>
<dbReference type="Proteomes" id="UP000324748">
    <property type="component" value="Unassembled WGS sequence"/>
</dbReference>
<organism evidence="1 3">
    <name type="scientific">Puccinia graminis f. sp. tritici</name>
    <dbReference type="NCBI Taxonomy" id="56615"/>
    <lineage>
        <taxon>Eukaryota</taxon>
        <taxon>Fungi</taxon>
        <taxon>Dikarya</taxon>
        <taxon>Basidiomycota</taxon>
        <taxon>Pucciniomycotina</taxon>
        <taxon>Pucciniomycetes</taxon>
        <taxon>Pucciniales</taxon>
        <taxon>Pucciniaceae</taxon>
        <taxon>Puccinia</taxon>
    </lineage>
</organism>
<dbReference type="Proteomes" id="UP000325313">
    <property type="component" value="Unassembled WGS sequence"/>
</dbReference>
<protein>
    <submittedName>
        <fullName evidence="1">Uncharacterized protein</fullName>
    </submittedName>
</protein>
<evidence type="ECO:0000313" key="4">
    <source>
        <dbReference type="Proteomes" id="UP000325313"/>
    </source>
</evidence>
<comment type="caution">
    <text evidence="1">The sequence shown here is derived from an EMBL/GenBank/DDBJ whole genome shotgun (WGS) entry which is preliminary data.</text>
</comment>
<gene>
    <name evidence="1" type="ORF">PGT21_006048</name>
    <name evidence="2" type="ORF">PGTUg99_019322</name>
</gene>
<evidence type="ECO:0000313" key="2">
    <source>
        <dbReference type="EMBL" id="KAA1120442.1"/>
    </source>
</evidence>
<dbReference type="EMBL" id="VDEP01000244">
    <property type="protein sequence ID" value="KAA1120442.1"/>
    <property type="molecule type" value="Genomic_DNA"/>
</dbReference>
<dbReference type="EMBL" id="VSWC01000131">
    <property type="protein sequence ID" value="KAA1080413.1"/>
    <property type="molecule type" value="Genomic_DNA"/>
</dbReference>